<dbReference type="Proteomes" id="UP000460412">
    <property type="component" value="Unassembled WGS sequence"/>
</dbReference>
<dbReference type="GO" id="GO:0005524">
    <property type="term" value="F:ATP binding"/>
    <property type="evidence" value="ECO:0007669"/>
    <property type="project" value="UniProtKB-KW"/>
</dbReference>
<keyword evidence="4 7" id="KW-0067">ATP-binding</keyword>
<dbReference type="InterPro" id="IPR003439">
    <property type="entry name" value="ABC_transporter-like_ATP-bd"/>
</dbReference>
<dbReference type="InterPro" id="IPR050763">
    <property type="entry name" value="ABC_transporter_ATP-binding"/>
</dbReference>
<evidence type="ECO:0000256" key="4">
    <source>
        <dbReference type="ARBA" id="ARBA00022840"/>
    </source>
</evidence>
<dbReference type="RefSeq" id="WP_159753164.1">
    <property type="nucleotide sequence ID" value="NZ_CATIFW010000020.1"/>
</dbReference>
<evidence type="ECO:0000313" key="8">
    <source>
        <dbReference type="Proteomes" id="UP000460412"/>
    </source>
</evidence>
<dbReference type="PANTHER" id="PTHR42711">
    <property type="entry name" value="ABC TRANSPORTER ATP-BINDING PROTEIN"/>
    <property type="match status" value="1"/>
</dbReference>
<dbReference type="PROSITE" id="PS50893">
    <property type="entry name" value="ABC_TRANSPORTER_2"/>
    <property type="match status" value="1"/>
</dbReference>
<organism evidence="7 8">
    <name type="scientific">Sporofaciens musculi</name>
    <dbReference type="NCBI Taxonomy" id="2681861"/>
    <lineage>
        <taxon>Bacteria</taxon>
        <taxon>Bacillati</taxon>
        <taxon>Bacillota</taxon>
        <taxon>Clostridia</taxon>
        <taxon>Lachnospirales</taxon>
        <taxon>Lachnospiraceae</taxon>
        <taxon>Sporofaciens</taxon>
    </lineage>
</organism>
<evidence type="ECO:0000313" key="7">
    <source>
        <dbReference type="EMBL" id="MXP77669.1"/>
    </source>
</evidence>
<comment type="caution">
    <text evidence="7">The sequence shown here is derived from an EMBL/GenBank/DDBJ whole genome shotgun (WGS) entry which is preliminary data.</text>
</comment>
<evidence type="ECO:0000256" key="2">
    <source>
        <dbReference type="ARBA" id="ARBA00022448"/>
    </source>
</evidence>
<feature type="domain" description="ABC transporter" evidence="6">
    <location>
        <begin position="7"/>
        <end position="253"/>
    </location>
</feature>
<gene>
    <name evidence="7" type="ORF">GN277_20640</name>
</gene>
<dbReference type="PANTHER" id="PTHR42711:SF5">
    <property type="entry name" value="ABC TRANSPORTER ATP-BINDING PROTEIN NATA"/>
    <property type="match status" value="1"/>
</dbReference>
<dbReference type="PROSITE" id="PS00211">
    <property type="entry name" value="ABC_TRANSPORTER_1"/>
    <property type="match status" value="1"/>
</dbReference>
<sequence>MEPEEKIQARNLVKDYILYEKKRLFQRKTKRTVHAVRNITLEIPKGKIIGVLGINGAGKTTTIRMLASLITPTSGVLTMDGVDAVTNHLWVKERINVISGGERNLYWRLTARENLRYFGSLYGLSGKELNERISHLIGIVGLENAQDIPVERYSKGMKQRLQIARGLINGPQYIFLDEPTLGLDIMIAKEIRELISKLAKERGKGVLLTTHYISEAEELCDYIYVLDKGEVIAQGTKEELKELFMYQPELSVVISSEAPSQSMNGAYLDNNMAILNELREHFHDQIRIENGLERVLHISGTSKDWSDVLNVLFEQQIQIQNLSIHEPNLEEILMKIISQSREEKYEKESVSNEGGDKKTTAE</sequence>
<dbReference type="SMART" id="SM00382">
    <property type="entry name" value="AAA"/>
    <property type="match status" value="1"/>
</dbReference>
<proteinExistence type="inferred from homology"/>
<comment type="similarity">
    <text evidence="1">Belongs to the ABC transporter superfamily.</text>
</comment>
<dbReference type="SUPFAM" id="SSF52540">
    <property type="entry name" value="P-loop containing nucleoside triphosphate hydrolases"/>
    <property type="match status" value="1"/>
</dbReference>
<keyword evidence="3" id="KW-0547">Nucleotide-binding</keyword>
<evidence type="ECO:0000256" key="3">
    <source>
        <dbReference type="ARBA" id="ARBA00022741"/>
    </source>
</evidence>
<dbReference type="Pfam" id="PF00005">
    <property type="entry name" value="ABC_tran"/>
    <property type="match status" value="1"/>
</dbReference>
<evidence type="ECO:0000259" key="6">
    <source>
        <dbReference type="PROSITE" id="PS50893"/>
    </source>
</evidence>
<keyword evidence="8" id="KW-1185">Reference proteome</keyword>
<feature type="region of interest" description="Disordered" evidence="5">
    <location>
        <begin position="341"/>
        <end position="362"/>
    </location>
</feature>
<dbReference type="EMBL" id="WUQX01000001">
    <property type="protein sequence ID" value="MXP77669.1"/>
    <property type="molecule type" value="Genomic_DNA"/>
</dbReference>
<dbReference type="AlphaFoldDB" id="A0A7X3MJV9"/>
<evidence type="ECO:0000256" key="1">
    <source>
        <dbReference type="ARBA" id="ARBA00005417"/>
    </source>
</evidence>
<dbReference type="InterPro" id="IPR003593">
    <property type="entry name" value="AAA+_ATPase"/>
</dbReference>
<keyword evidence="2" id="KW-0813">Transport</keyword>
<dbReference type="InterPro" id="IPR027417">
    <property type="entry name" value="P-loop_NTPase"/>
</dbReference>
<accession>A0A7X3MJV9</accession>
<protein>
    <submittedName>
        <fullName evidence="7">ATP-binding cassette domain-containing protein</fullName>
    </submittedName>
</protein>
<evidence type="ECO:0000256" key="5">
    <source>
        <dbReference type="SAM" id="MobiDB-lite"/>
    </source>
</evidence>
<dbReference type="InterPro" id="IPR017871">
    <property type="entry name" value="ABC_transporter-like_CS"/>
</dbReference>
<reference evidence="7 8" key="1">
    <citation type="submission" date="2019-12" db="EMBL/GenBank/DDBJ databases">
        <title>Sporaefaciens musculi gen. nov., sp. nov., a novel bacterium isolated from the caecum of an obese mouse.</title>
        <authorList>
            <person name="Rasmussen T.S."/>
            <person name="Streidl T."/>
            <person name="Hitch T.C.A."/>
            <person name="Wortmann E."/>
            <person name="Deptula P."/>
            <person name="Hansen M."/>
            <person name="Nielsen D.S."/>
            <person name="Clavel T."/>
            <person name="Vogensen F.K."/>
        </authorList>
    </citation>
    <scope>NUCLEOTIDE SEQUENCE [LARGE SCALE GENOMIC DNA]</scope>
    <source>
        <strain evidence="7 8">WCA-9-b2</strain>
    </source>
</reference>
<name>A0A7X3MJV9_9FIRM</name>
<dbReference type="GO" id="GO:0016887">
    <property type="term" value="F:ATP hydrolysis activity"/>
    <property type="evidence" value="ECO:0007669"/>
    <property type="project" value="InterPro"/>
</dbReference>
<dbReference type="Gene3D" id="3.40.50.300">
    <property type="entry name" value="P-loop containing nucleotide triphosphate hydrolases"/>
    <property type="match status" value="1"/>
</dbReference>